<proteinExistence type="predicted"/>
<dbReference type="InterPro" id="IPR014529">
    <property type="entry name" value="UCP026631"/>
</dbReference>
<feature type="transmembrane region" description="Helical" evidence="2">
    <location>
        <begin position="383"/>
        <end position="404"/>
    </location>
</feature>
<evidence type="ECO:0000256" key="1">
    <source>
        <dbReference type="SAM" id="MobiDB-lite"/>
    </source>
</evidence>
<evidence type="ECO:0000313" key="5">
    <source>
        <dbReference type="Proteomes" id="UP001501218"/>
    </source>
</evidence>
<accession>A0ABN3GAD6</accession>
<evidence type="ECO:0000259" key="3">
    <source>
        <dbReference type="Pfam" id="PF03703"/>
    </source>
</evidence>
<evidence type="ECO:0000313" key="4">
    <source>
        <dbReference type="EMBL" id="GAA2347392.1"/>
    </source>
</evidence>
<feature type="transmembrane region" description="Helical" evidence="2">
    <location>
        <begin position="357"/>
        <end position="377"/>
    </location>
</feature>
<sequence length="494" mass="54040">MSDVFDGEWHQLEFKATLAVLVFVLVPLPVTLLIMLVAGAGAIPTLITTGIWLVVTALIAGAGYYEWHFTRYRVTGERFEFRRGGVFRSHRSIPRERIRAVDVTANPVERILRIAKVKVSTGGQGSEGEIRLDAINRSDAEQVRADLILRTAPDPDADSDGVLAKLNPVWLLYSALTLSLMLVVWGAIGSLVGNFQQMLSSWGVWTQVGAAVTALGLVLFALLSAAGVLMIGVVGAVLLSAEMWWGYQLTREPAGTLRVTRGLLTNRSLSLEERRLRGVELAEPLLLRWFRGARLNAVATGINSTQGNDQKKQPDRKTLLPPAPRSEALRVSRKTLRHNPFGTALRTHSGRALRRRINWALFAVLPVLLAAAVPAWLGWFPVWAVMLVTAAAAAVGLAFAFDAYRNLGHGLDEKYLVARNGTGVRKTVALQRDDIIGWRISRTVFQRRANLMTVGATTAAGSSIYRVHDVDTETGLAVADEAVPGLLEPFLQRP</sequence>
<feature type="transmembrane region" description="Helical" evidence="2">
    <location>
        <begin position="18"/>
        <end position="40"/>
    </location>
</feature>
<name>A0ABN3GAD6_9PSEU</name>
<feature type="region of interest" description="Disordered" evidence="1">
    <location>
        <begin position="303"/>
        <end position="324"/>
    </location>
</feature>
<dbReference type="PANTHER" id="PTHR34473:SF2">
    <property type="entry name" value="UPF0699 TRANSMEMBRANE PROTEIN YDBT"/>
    <property type="match status" value="1"/>
</dbReference>
<dbReference type="Proteomes" id="UP001501218">
    <property type="component" value="Unassembled WGS sequence"/>
</dbReference>
<dbReference type="EMBL" id="BAAARA010000008">
    <property type="protein sequence ID" value="GAA2347392.1"/>
    <property type="molecule type" value="Genomic_DNA"/>
</dbReference>
<dbReference type="PIRSF" id="PIRSF026631">
    <property type="entry name" value="UCP026631"/>
    <property type="match status" value="1"/>
</dbReference>
<comment type="caution">
    <text evidence="4">The sequence shown here is derived from an EMBL/GenBank/DDBJ whole genome shotgun (WGS) entry which is preliminary data.</text>
</comment>
<feature type="transmembrane region" description="Helical" evidence="2">
    <location>
        <begin position="208"/>
        <end position="241"/>
    </location>
</feature>
<keyword evidence="2" id="KW-0472">Membrane</keyword>
<gene>
    <name evidence="4" type="ORF">GCM10009854_25600</name>
</gene>
<protein>
    <submittedName>
        <fullName evidence="4">PH domain-containing protein</fullName>
    </submittedName>
</protein>
<reference evidence="4 5" key="1">
    <citation type="journal article" date="2019" name="Int. J. Syst. Evol. Microbiol.">
        <title>The Global Catalogue of Microorganisms (GCM) 10K type strain sequencing project: providing services to taxonomists for standard genome sequencing and annotation.</title>
        <authorList>
            <consortium name="The Broad Institute Genomics Platform"/>
            <consortium name="The Broad Institute Genome Sequencing Center for Infectious Disease"/>
            <person name="Wu L."/>
            <person name="Ma J."/>
        </authorList>
    </citation>
    <scope>NUCLEOTIDE SEQUENCE [LARGE SCALE GENOMIC DNA]</scope>
    <source>
        <strain evidence="4 5">JCM 16221</strain>
    </source>
</reference>
<feature type="compositionally biased region" description="Basic and acidic residues" evidence="1">
    <location>
        <begin position="309"/>
        <end position="318"/>
    </location>
</feature>
<dbReference type="PANTHER" id="PTHR34473">
    <property type="entry name" value="UPF0699 TRANSMEMBRANE PROTEIN YDBS"/>
    <property type="match status" value="1"/>
</dbReference>
<feature type="transmembrane region" description="Helical" evidence="2">
    <location>
        <begin position="169"/>
        <end position="188"/>
    </location>
</feature>
<keyword evidence="2" id="KW-0812">Transmembrane</keyword>
<dbReference type="RefSeq" id="WP_344130757.1">
    <property type="nucleotide sequence ID" value="NZ_BAAARA010000008.1"/>
</dbReference>
<feature type="domain" description="YdbS-like PH" evidence="3">
    <location>
        <begin position="404"/>
        <end position="480"/>
    </location>
</feature>
<keyword evidence="5" id="KW-1185">Reference proteome</keyword>
<keyword evidence="2" id="KW-1133">Transmembrane helix</keyword>
<feature type="domain" description="YdbS-like PH" evidence="3">
    <location>
        <begin position="67"/>
        <end position="145"/>
    </location>
</feature>
<organism evidence="4 5">
    <name type="scientific">Saccharopolyspora halophila</name>
    <dbReference type="NCBI Taxonomy" id="405551"/>
    <lineage>
        <taxon>Bacteria</taxon>
        <taxon>Bacillati</taxon>
        <taxon>Actinomycetota</taxon>
        <taxon>Actinomycetes</taxon>
        <taxon>Pseudonocardiales</taxon>
        <taxon>Pseudonocardiaceae</taxon>
        <taxon>Saccharopolyspora</taxon>
    </lineage>
</organism>
<feature type="transmembrane region" description="Helical" evidence="2">
    <location>
        <begin position="46"/>
        <end position="65"/>
    </location>
</feature>
<evidence type="ECO:0000256" key="2">
    <source>
        <dbReference type="SAM" id="Phobius"/>
    </source>
</evidence>
<dbReference type="Pfam" id="PF03703">
    <property type="entry name" value="bPH_2"/>
    <property type="match status" value="2"/>
</dbReference>
<dbReference type="InterPro" id="IPR005182">
    <property type="entry name" value="YdbS-like_PH"/>
</dbReference>